<evidence type="ECO:0000313" key="2">
    <source>
        <dbReference type="Proteomes" id="UP001056120"/>
    </source>
</evidence>
<reference evidence="2" key="1">
    <citation type="journal article" date="2022" name="Mol. Ecol. Resour.">
        <title>The genomes of chicory, endive, great burdock and yacon provide insights into Asteraceae palaeo-polyploidization history and plant inulin production.</title>
        <authorList>
            <person name="Fan W."/>
            <person name="Wang S."/>
            <person name="Wang H."/>
            <person name="Wang A."/>
            <person name="Jiang F."/>
            <person name="Liu H."/>
            <person name="Zhao H."/>
            <person name="Xu D."/>
            <person name="Zhang Y."/>
        </authorList>
    </citation>
    <scope>NUCLEOTIDE SEQUENCE [LARGE SCALE GENOMIC DNA]</scope>
    <source>
        <strain evidence="2">cv. Yunnan</strain>
    </source>
</reference>
<name>A0ACB9AS52_9ASTR</name>
<dbReference type="EMBL" id="CM042041">
    <property type="protein sequence ID" value="KAI3712982.1"/>
    <property type="molecule type" value="Genomic_DNA"/>
</dbReference>
<evidence type="ECO:0000313" key="1">
    <source>
        <dbReference type="EMBL" id="KAI3712982.1"/>
    </source>
</evidence>
<comment type="caution">
    <text evidence="1">The sequence shown here is derived from an EMBL/GenBank/DDBJ whole genome shotgun (WGS) entry which is preliminary data.</text>
</comment>
<gene>
    <name evidence="1" type="ORF">L1987_71552</name>
</gene>
<proteinExistence type="predicted"/>
<organism evidence="1 2">
    <name type="scientific">Smallanthus sonchifolius</name>
    <dbReference type="NCBI Taxonomy" id="185202"/>
    <lineage>
        <taxon>Eukaryota</taxon>
        <taxon>Viridiplantae</taxon>
        <taxon>Streptophyta</taxon>
        <taxon>Embryophyta</taxon>
        <taxon>Tracheophyta</taxon>
        <taxon>Spermatophyta</taxon>
        <taxon>Magnoliopsida</taxon>
        <taxon>eudicotyledons</taxon>
        <taxon>Gunneridae</taxon>
        <taxon>Pentapetalae</taxon>
        <taxon>asterids</taxon>
        <taxon>campanulids</taxon>
        <taxon>Asterales</taxon>
        <taxon>Asteraceae</taxon>
        <taxon>Asteroideae</taxon>
        <taxon>Heliantheae alliance</taxon>
        <taxon>Millerieae</taxon>
        <taxon>Smallanthus</taxon>
    </lineage>
</organism>
<dbReference type="Proteomes" id="UP001056120">
    <property type="component" value="Linkage Group LG24"/>
</dbReference>
<accession>A0ACB9AS52</accession>
<protein>
    <submittedName>
        <fullName evidence="1">Uncharacterized protein</fullName>
    </submittedName>
</protein>
<sequence length="125" mass="13839">MEACKCHGGTTLILYIYGGFHFYLIMPGRPPKPRHNLAEIPGHLGEGLAENEWFRQRGRGRPPNATSGDDVEEGRLNSDVVKRIGIVPLSGNVTKSRGMPKRIVSHPHTGPVPENKFVLDYTLIV</sequence>
<reference evidence="1 2" key="2">
    <citation type="journal article" date="2022" name="Mol. Ecol. Resour.">
        <title>The genomes of chicory, endive, great burdock and yacon provide insights into Asteraceae paleo-polyploidization history and plant inulin production.</title>
        <authorList>
            <person name="Fan W."/>
            <person name="Wang S."/>
            <person name="Wang H."/>
            <person name="Wang A."/>
            <person name="Jiang F."/>
            <person name="Liu H."/>
            <person name="Zhao H."/>
            <person name="Xu D."/>
            <person name="Zhang Y."/>
        </authorList>
    </citation>
    <scope>NUCLEOTIDE SEQUENCE [LARGE SCALE GENOMIC DNA]</scope>
    <source>
        <strain evidence="2">cv. Yunnan</strain>
        <tissue evidence="1">Leaves</tissue>
    </source>
</reference>
<keyword evidence="2" id="KW-1185">Reference proteome</keyword>